<evidence type="ECO:0000313" key="4">
    <source>
        <dbReference type="EMBL" id="SUA36745.1"/>
    </source>
</evidence>
<keyword evidence="2" id="KW-0732">Signal</keyword>
<dbReference type="InterPro" id="IPR057840">
    <property type="entry name" value="FimV_N"/>
</dbReference>
<dbReference type="InterPro" id="IPR020011">
    <property type="entry name" value="FimV_C"/>
</dbReference>
<feature type="compositionally biased region" description="Polar residues" evidence="1">
    <location>
        <begin position="341"/>
        <end position="352"/>
    </location>
</feature>
<feature type="compositionally biased region" description="Basic and acidic residues" evidence="1">
    <location>
        <begin position="329"/>
        <end position="340"/>
    </location>
</feature>
<dbReference type="InterPro" id="IPR038440">
    <property type="entry name" value="FimV_C_sf"/>
</dbReference>
<protein>
    <submittedName>
        <fullName evidence="4">TspA protein</fullName>
    </submittedName>
</protein>
<reference evidence="4 5" key="1">
    <citation type="submission" date="2018-06" db="EMBL/GenBank/DDBJ databases">
        <authorList>
            <consortium name="Pathogen Informatics"/>
            <person name="Doyle S."/>
        </authorList>
    </citation>
    <scope>NUCLEOTIDE SEQUENCE [LARGE SCALE GENOMIC DNA]</scope>
    <source>
        <strain evidence="4 5">NCTC12229</strain>
    </source>
</reference>
<feature type="signal peptide" evidence="2">
    <location>
        <begin position="1"/>
        <end position="24"/>
    </location>
</feature>
<feature type="domain" description="FimV N-terminal" evidence="3">
    <location>
        <begin position="25"/>
        <end position="111"/>
    </location>
</feature>
<sequence>MKNNHRIKLIAASLALTTSLSAVGGLGGLNVQSNLGEPFSGTVTVTGEEAKVLLNGGNASLSDSNLRTSVRKSGDKAVINIRSNTPINDPVLVFQVGVGSQSRQYTAIIDPADYAAGSGSEAQSETKSASVEQAARQPSVSQRSTHVKPNAKQAQEQTRAKKENKKSAAHAKVEKSRDVAPVEQKSQIPLEGDYKVRHGETLTFIAERIRPQGLTLKETINALVLANPKVFPDNNPDIVIAGSTLSIPSASALKDILKQGGAAAVKPAETTSVETQQPAQASQPDVVAEKPVVTEKTPETAGVGISASSEPVVTAAKDEQASAAVSQKEVAKSEVTDKPETTASSVQAPATQEGESSGWWRWLLFAGLGAIALWLIAKAASKKKVHVEKADENDHFVLKEATEESKLQAQDLHAKSGVSSVSSSKTADSSFTRSGVAAGATIAAGTATQAKATEEGLDVEDDFDDEIFFTETETIPADKPENNFSLDLGSIDRAQNGIVSGALTQDEETQKRQNANWDTIESTESVYEPEPENEYQHVAVEFSPVADTAEISDVADVADISVDEHQNERNDFDVDVESIQLEADSQEEKQAVQEVSAFETSSFVSAEETADEIKAVEFEPLEFDSSASEELQKSVEDTSSIDSSAVVEAEAITVESEEVVENIDQTETQDSSFFVEQAVESEINQEWVAPESDNNIAFQDEELGSPVDVSVSDSGETIEWESIEVEGDSEHAETGFISESVGMTAPLEAKYELAQMYVEIGDPDAAKETLQELLEEASGSILEKTKNMLAELDK</sequence>
<gene>
    <name evidence="4" type="primary">tspA</name>
    <name evidence="4" type="ORF">NCTC12229_01174</name>
</gene>
<organism evidence="4 5">
    <name type="scientific">Neisseria zoodegmatis</name>
    <dbReference type="NCBI Taxonomy" id="326523"/>
    <lineage>
        <taxon>Bacteria</taxon>
        <taxon>Pseudomonadati</taxon>
        <taxon>Pseudomonadota</taxon>
        <taxon>Betaproteobacteria</taxon>
        <taxon>Neisseriales</taxon>
        <taxon>Neisseriaceae</taxon>
        <taxon>Neisseria</taxon>
    </lineage>
</organism>
<dbReference type="EMBL" id="UGRS01000001">
    <property type="protein sequence ID" value="SUA36745.1"/>
    <property type="molecule type" value="Genomic_DNA"/>
</dbReference>
<dbReference type="Gene3D" id="1.20.58.2200">
    <property type="match status" value="1"/>
</dbReference>
<feature type="chain" id="PRO_5016748237" evidence="2">
    <location>
        <begin position="25"/>
        <end position="794"/>
    </location>
</feature>
<dbReference type="AlphaFoldDB" id="A0A378WJ44"/>
<dbReference type="NCBIfam" id="TIGR03504">
    <property type="entry name" value="FimV_Cterm"/>
    <property type="match status" value="1"/>
</dbReference>
<dbReference type="Pfam" id="PF25800">
    <property type="entry name" value="FimV_N"/>
    <property type="match status" value="1"/>
</dbReference>
<dbReference type="Proteomes" id="UP000254055">
    <property type="component" value="Unassembled WGS sequence"/>
</dbReference>
<evidence type="ECO:0000256" key="1">
    <source>
        <dbReference type="SAM" id="MobiDB-lite"/>
    </source>
</evidence>
<feature type="compositionally biased region" description="Polar residues" evidence="1">
    <location>
        <begin position="512"/>
        <end position="525"/>
    </location>
</feature>
<dbReference type="Gene3D" id="3.10.350.10">
    <property type="entry name" value="LysM domain"/>
    <property type="match status" value="1"/>
</dbReference>
<evidence type="ECO:0000259" key="3">
    <source>
        <dbReference type="Pfam" id="PF25800"/>
    </source>
</evidence>
<name>A0A378WJ44_9NEIS</name>
<feature type="compositionally biased region" description="Polar residues" evidence="1">
    <location>
        <begin position="120"/>
        <end position="144"/>
    </location>
</feature>
<feature type="region of interest" description="Disordered" evidence="1">
    <location>
        <begin position="116"/>
        <end position="186"/>
    </location>
</feature>
<feature type="region of interest" description="Disordered" evidence="1">
    <location>
        <begin position="501"/>
        <end position="533"/>
    </location>
</feature>
<accession>A0A378WJ44</accession>
<evidence type="ECO:0000256" key="2">
    <source>
        <dbReference type="SAM" id="SignalP"/>
    </source>
</evidence>
<feature type="compositionally biased region" description="Polar residues" evidence="1">
    <location>
        <begin position="269"/>
        <end position="283"/>
    </location>
</feature>
<proteinExistence type="predicted"/>
<feature type="compositionally biased region" description="Basic and acidic residues" evidence="1">
    <location>
        <begin position="171"/>
        <end position="180"/>
    </location>
</feature>
<evidence type="ECO:0000313" key="5">
    <source>
        <dbReference type="Proteomes" id="UP000254055"/>
    </source>
</evidence>
<dbReference type="InterPro" id="IPR036779">
    <property type="entry name" value="LysM_dom_sf"/>
</dbReference>
<feature type="region of interest" description="Disordered" evidence="1">
    <location>
        <begin position="268"/>
        <end position="352"/>
    </location>
</feature>